<dbReference type="EC" id="2.-.-.-" evidence="2"/>
<dbReference type="EMBL" id="UHAP01000001">
    <property type="protein sequence ID" value="SUK43732.1"/>
    <property type="molecule type" value="Genomic_DNA"/>
</dbReference>
<evidence type="ECO:0000256" key="1">
    <source>
        <dbReference type="SAM" id="MobiDB-lite"/>
    </source>
</evidence>
<feature type="region of interest" description="Disordered" evidence="1">
    <location>
        <begin position="1"/>
        <end position="20"/>
    </location>
</feature>
<evidence type="ECO:0000313" key="2">
    <source>
        <dbReference type="EMBL" id="SUK43732.1"/>
    </source>
</evidence>
<reference evidence="2 3" key="1">
    <citation type="submission" date="2018-06" db="EMBL/GenBank/DDBJ databases">
        <authorList>
            <consortium name="Pathogen Informatics"/>
            <person name="Doyle S."/>
        </authorList>
    </citation>
    <scope>NUCLEOTIDE SEQUENCE [LARGE SCALE GENOMIC DNA]</scope>
    <source>
        <strain evidence="2 3">NCTC6133</strain>
    </source>
</reference>
<gene>
    <name evidence="2" type="primary">miaB_1</name>
    <name evidence="2" type="ORF">NCTC6133_01580</name>
</gene>
<protein>
    <submittedName>
        <fullName evidence="2">tRNA-i(6)A37 methylthiotransferase</fullName>
        <ecNumber evidence="2">2.-.-.-</ecNumber>
    </submittedName>
</protein>
<dbReference type="AlphaFoldDB" id="A0A380DSH4"/>
<proteinExistence type="predicted"/>
<organism evidence="2 3">
    <name type="scientific">Staphylococcus aureus</name>
    <dbReference type="NCBI Taxonomy" id="1280"/>
    <lineage>
        <taxon>Bacteria</taxon>
        <taxon>Bacillati</taxon>
        <taxon>Bacillota</taxon>
        <taxon>Bacilli</taxon>
        <taxon>Bacillales</taxon>
        <taxon>Staphylococcaceae</taxon>
        <taxon>Staphylococcus</taxon>
    </lineage>
</organism>
<accession>A0A380DSH4</accession>
<dbReference type="GO" id="GO:0016740">
    <property type="term" value="F:transferase activity"/>
    <property type="evidence" value="ECO:0007669"/>
    <property type="project" value="UniProtKB-KW"/>
</dbReference>
<sequence>MNEEQRKASSVDVLAERDKKAEKDYSKYFEHVYQPPN</sequence>
<evidence type="ECO:0000313" key="3">
    <source>
        <dbReference type="Proteomes" id="UP000255091"/>
    </source>
</evidence>
<keyword evidence="2" id="KW-0808">Transferase</keyword>
<name>A0A380DSH4_STAAU</name>
<dbReference type="Proteomes" id="UP000255091">
    <property type="component" value="Unassembled WGS sequence"/>
</dbReference>